<name>A0A0A8YFQ2_ARUDO</name>
<protein>
    <submittedName>
        <fullName evidence="1">Uncharacterized protein</fullName>
    </submittedName>
</protein>
<organism evidence="1">
    <name type="scientific">Arundo donax</name>
    <name type="common">Giant reed</name>
    <name type="synonym">Donax arundinaceus</name>
    <dbReference type="NCBI Taxonomy" id="35708"/>
    <lineage>
        <taxon>Eukaryota</taxon>
        <taxon>Viridiplantae</taxon>
        <taxon>Streptophyta</taxon>
        <taxon>Embryophyta</taxon>
        <taxon>Tracheophyta</taxon>
        <taxon>Spermatophyta</taxon>
        <taxon>Magnoliopsida</taxon>
        <taxon>Liliopsida</taxon>
        <taxon>Poales</taxon>
        <taxon>Poaceae</taxon>
        <taxon>PACMAD clade</taxon>
        <taxon>Arundinoideae</taxon>
        <taxon>Arundineae</taxon>
        <taxon>Arundo</taxon>
    </lineage>
</organism>
<dbReference type="EMBL" id="GBRH01275833">
    <property type="protein sequence ID" value="JAD22062.1"/>
    <property type="molecule type" value="Transcribed_RNA"/>
</dbReference>
<reference evidence="1" key="2">
    <citation type="journal article" date="2015" name="Data Brief">
        <title>Shoot transcriptome of the giant reed, Arundo donax.</title>
        <authorList>
            <person name="Barrero R.A."/>
            <person name="Guerrero F.D."/>
            <person name="Moolhuijzen P."/>
            <person name="Goolsby J.A."/>
            <person name="Tidwell J."/>
            <person name="Bellgard S.E."/>
            <person name="Bellgard M.I."/>
        </authorList>
    </citation>
    <scope>NUCLEOTIDE SEQUENCE</scope>
    <source>
        <tissue evidence="1">Shoot tissue taken approximately 20 cm above the soil surface</tissue>
    </source>
</reference>
<accession>A0A0A8YFQ2</accession>
<proteinExistence type="predicted"/>
<evidence type="ECO:0000313" key="1">
    <source>
        <dbReference type="EMBL" id="JAD22062.1"/>
    </source>
</evidence>
<sequence>MPFVNRITVHWQPFPVSYPFLFDQLLKI</sequence>
<dbReference type="AlphaFoldDB" id="A0A0A8YFQ2"/>
<reference evidence="1" key="1">
    <citation type="submission" date="2014-09" db="EMBL/GenBank/DDBJ databases">
        <authorList>
            <person name="Magalhaes I.L.F."/>
            <person name="Oliveira U."/>
            <person name="Santos F.R."/>
            <person name="Vidigal T.H.D.A."/>
            <person name="Brescovit A.D."/>
            <person name="Santos A.J."/>
        </authorList>
    </citation>
    <scope>NUCLEOTIDE SEQUENCE</scope>
    <source>
        <tissue evidence="1">Shoot tissue taken approximately 20 cm above the soil surface</tissue>
    </source>
</reference>